<keyword evidence="7" id="KW-0206">Cytoskeleton</keyword>
<dbReference type="GeneID" id="106467197"/>
<keyword evidence="5" id="KW-0677">Repeat</keyword>
<gene>
    <name evidence="14" type="primary">LOC106467197</name>
</gene>
<proteinExistence type="inferred from homology"/>
<comment type="subcellular location">
    <subcellularLocation>
        <location evidence="1">Cytoplasm</location>
        <location evidence="1">Cytoskeleton</location>
        <location evidence="1">Microtubule organizing center</location>
        <location evidence="1">Centrosome</location>
        <location evidence="1">Centriole</location>
    </subcellularLocation>
</comment>
<dbReference type="Proteomes" id="UP000694941">
    <property type="component" value="Unplaced"/>
</dbReference>
<evidence type="ECO:0000256" key="5">
    <source>
        <dbReference type="ARBA" id="ARBA00022737"/>
    </source>
</evidence>
<evidence type="ECO:0000256" key="1">
    <source>
        <dbReference type="ARBA" id="ARBA00004114"/>
    </source>
</evidence>
<feature type="coiled-coil region" evidence="11">
    <location>
        <begin position="257"/>
        <end position="305"/>
    </location>
</feature>
<keyword evidence="6 11" id="KW-0175">Coiled coil</keyword>
<evidence type="ECO:0000256" key="10">
    <source>
        <dbReference type="ARBA" id="ARBA00049959"/>
    </source>
</evidence>
<evidence type="ECO:0000256" key="9">
    <source>
        <dbReference type="ARBA" id="ARBA00031694"/>
    </source>
</evidence>
<evidence type="ECO:0000256" key="3">
    <source>
        <dbReference type="ARBA" id="ARBA00014910"/>
    </source>
</evidence>
<evidence type="ECO:0000256" key="4">
    <source>
        <dbReference type="ARBA" id="ARBA00022490"/>
    </source>
</evidence>
<reference evidence="14" key="1">
    <citation type="submission" date="2025-08" db="UniProtKB">
        <authorList>
            <consortium name="RefSeq"/>
        </authorList>
    </citation>
    <scope>IDENTIFICATION</scope>
    <source>
        <tissue evidence="14">Muscle</tissue>
    </source>
</reference>
<evidence type="ECO:0000313" key="14">
    <source>
        <dbReference type="RefSeq" id="XP_022251036.1"/>
    </source>
</evidence>
<keyword evidence="13" id="KW-1185">Reference proteome</keyword>
<evidence type="ECO:0000256" key="12">
    <source>
        <dbReference type="SAM" id="MobiDB-lite"/>
    </source>
</evidence>
<protein>
    <recommendedName>
        <fullName evidence="3">Centrosomal protein POC5</fullName>
    </recommendedName>
    <alternativeName>
        <fullName evidence="9">Protein of centriole 5</fullName>
    </alternativeName>
</protein>
<comment type="similarity">
    <text evidence="2">Belongs to the POC5 family.</text>
</comment>
<evidence type="ECO:0000256" key="8">
    <source>
        <dbReference type="ARBA" id="ARBA00023306"/>
    </source>
</evidence>
<comment type="function">
    <text evidence="10">Essential for the assembly of the distal half of centrioles, required for centriole elongation. Acts as a negative regulator of centriole elongation.</text>
</comment>
<accession>A0ABM1T580</accession>
<keyword evidence="4" id="KW-0963">Cytoplasm</keyword>
<feature type="region of interest" description="Disordered" evidence="12">
    <location>
        <begin position="1"/>
        <end position="21"/>
    </location>
</feature>
<dbReference type="InterPro" id="IPR033351">
    <property type="entry name" value="POC5"/>
</dbReference>
<name>A0ABM1T580_LIMPO</name>
<evidence type="ECO:0000256" key="2">
    <source>
        <dbReference type="ARBA" id="ARBA00010411"/>
    </source>
</evidence>
<dbReference type="RefSeq" id="XP_022251036.1">
    <property type="nucleotide sequence ID" value="XM_022395328.1"/>
</dbReference>
<dbReference type="PANTHER" id="PTHR28618">
    <property type="entry name" value="CENTROSOMAL PROTEIN POC5"/>
    <property type="match status" value="1"/>
</dbReference>
<dbReference type="PANTHER" id="PTHR28618:SF1">
    <property type="entry name" value="CENTROSOMAL PROTEIN POC5"/>
    <property type="match status" value="1"/>
</dbReference>
<keyword evidence="8" id="KW-0131">Cell cycle</keyword>
<organism evidence="13 14">
    <name type="scientific">Limulus polyphemus</name>
    <name type="common">Atlantic horseshoe crab</name>
    <dbReference type="NCBI Taxonomy" id="6850"/>
    <lineage>
        <taxon>Eukaryota</taxon>
        <taxon>Metazoa</taxon>
        <taxon>Ecdysozoa</taxon>
        <taxon>Arthropoda</taxon>
        <taxon>Chelicerata</taxon>
        <taxon>Merostomata</taxon>
        <taxon>Xiphosura</taxon>
        <taxon>Limulidae</taxon>
        <taxon>Limulus</taxon>
    </lineage>
</organism>
<evidence type="ECO:0000256" key="7">
    <source>
        <dbReference type="ARBA" id="ARBA00023212"/>
    </source>
</evidence>
<evidence type="ECO:0000313" key="13">
    <source>
        <dbReference type="Proteomes" id="UP000694941"/>
    </source>
</evidence>
<sequence length="487" mass="55236">MASESVGKLTPTADRPQSRDSVLSDVLPISFQENYEELLSYAVSSVQSPKTMPGKQCTAQRKENLSIKKNLTIQSSSSPSALKHLEDQNKPVQEEKANLNQYCEDSDLKRIETGLSNWCEQLKEFILSEVIHVKMQVQNQFQQQLDEERRRYASENIRMCKEMEELNKLITSYEDSLKRKDYIINNLSKAVTKQQQKLNLLRIFYQWKIQCIDKKRETFTSALAEKYRQRRLGQKACQAWRRSLETSWKQRIENKYQAKTQELCDEHKQEVTKLKESLAIAKQELVDLTNEKTNYENNMKRALMRGVCALNLEALSVFYGSEAESKEEVIAKPPSSSDHSSPKITNFTAGGHHNENFSCKTSTGQENTCTQNFCIHYNKSPCASVSSESALPKVNAIPLSGTVPTSVLYPTAAVKKSYRQLKDVLPSSRADELSVGSCSRTGLNPPMASVVVERHLPINKETLGHAMAIKYSRTKNTRTTSNLQGNV</sequence>
<evidence type="ECO:0000256" key="6">
    <source>
        <dbReference type="ARBA" id="ARBA00023054"/>
    </source>
</evidence>
<evidence type="ECO:0000256" key="11">
    <source>
        <dbReference type="SAM" id="Coils"/>
    </source>
</evidence>